<comment type="caution">
    <text evidence="1">The sequence shown here is derived from an EMBL/GenBank/DDBJ whole genome shotgun (WGS) entry which is preliminary data.</text>
</comment>
<gene>
    <name evidence="1" type="ORF">FH603_5859</name>
</gene>
<reference evidence="1 2" key="1">
    <citation type="submission" date="2019-06" db="EMBL/GenBank/DDBJ databases">
        <title>Spirosoma utsteinense sp. nov. isolated from Antarctic ice-free soils.</title>
        <authorList>
            <person name="Tahon G."/>
        </authorList>
    </citation>
    <scope>NUCLEOTIDE SEQUENCE [LARGE SCALE GENOMIC DNA]</scope>
    <source>
        <strain evidence="1 2">LMG 31447</strain>
    </source>
</reference>
<accession>A0ABR6WFP7</accession>
<organism evidence="1 2">
    <name type="scientific">Spirosoma utsteinense</name>
    <dbReference type="NCBI Taxonomy" id="2585773"/>
    <lineage>
        <taxon>Bacteria</taxon>
        <taxon>Pseudomonadati</taxon>
        <taxon>Bacteroidota</taxon>
        <taxon>Cytophagia</taxon>
        <taxon>Cytophagales</taxon>
        <taxon>Cytophagaceae</taxon>
        <taxon>Spirosoma</taxon>
    </lineage>
</organism>
<dbReference type="EMBL" id="VFIA01000117">
    <property type="protein sequence ID" value="MBC3795323.1"/>
    <property type="molecule type" value="Genomic_DNA"/>
</dbReference>
<keyword evidence="2" id="KW-1185">Reference proteome</keyword>
<evidence type="ECO:0000313" key="1">
    <source>
        <dbReference type="EMBL" id="MBC3795323.1"/>
    </source>
</evidence>
<feature type="non-terminal residue" evidence="1">
    <location>
        <position position="1"/>
    </location>
</feature>
<name>A0ABR6WFP7_9BACT</name>
<sequence>GRNYLIIKGGQFTLWKLKVYGLETFSLRFTHQNVN</sequence>
<dbReference type="Proteomes" id="UP000700732">
    <property type="component" value="Unassembled WGS sequence"/>
</dbReference>
<protein>
    <submittedName>
        <fullName evidence="1">Uncharacterized protein</fullName>
    </submittedName>
</protein>
<evidence type="ECO:0000313" key="2">
    <source>
        <dbReference type="Proteomes" id="UP000700732"/>
    </source>
</evidence>
<proteinExistence type="predicted"/>